<dbReference type="InterPro" id="IPR001509">
    <property type="entry name" value="Epimerase_deHydtase"/>
</dbReference>
<keyword evidence="3" id="KW-1185">Reference proteome</keyword>
<evidence type="ECO:0000259" key="1">
    <source>
        <dbReference type="Pfam" id="PF01370"/>
    </source>
</evidence>
<protein>
    <submittedName>
        <fullName evidence="2">SDR family oxidoreductase</fullName>
    </submittedName>
</protein>
<dbReference type="EMBL" id="JACXST010000002">
    <property type="protein sequence ID" value="MBD9361929.1"/>
    <property type="molecule type" value="Genomic_DNA"/>
</dbReference>
<dbReference type="Gene3D" id="3.40.50.720">
    <property type="entry name" value="NAD(P)-binding Rossmann-like Domain"/>
    <property type="match status" value="1"/>
</dbReference>
<feature type="domain" description="NAD-dependent epimerase/dehydratase" evidence="1">
    <location>
        <begin position="4"/>
        <end position="201"/>
    </location>
</feature>
<sequence>MAKILVIGCGDIGYPVALRLHQLGHQVTGLKRSAPANSTPFPIFIADIRLASSLVALPSSFDAVIFIVAPDSRQAEEYQALYDVGLRNLLAHFAAAETSPCWLMVSSTSVYEQNSGEWVDETSVTEPASATSRWLAAAETRLWIASDRSCVVRFSGIYGPGRDWLLRRAERGESIQQQPPSYTNRIHSEDCVAVLLFLLEKQLAGVALEPCYLATDDEPAPLWEVMNWLSQQFACPPPSPLLVAPDSPQNKRCQNARLKALGYRFLYPSYRDGYATVRPLPTADG</sequence>
<reference evidence="2 3" key="1">
    <citation type="submission" date="2020-09" db="EMBL/GenBank/DDBJ databases">
        <title>Methylomonas albis sp. nov. and Methylomonas fluvii sp. nov.: Two cold-adapted methanotrophs from the River Elbe and an amended description of Methylovulum psychrotolerans strain Eb1.</title>
        <authorList>
            <person name="Bussmann I.K."/>
            <person name="Klings K.-W."/>
            <person name="Warnstedt J."/>
            <person name="Hoppert M."/>
            <person name="Saborowski A."/>
            <person name="Horn F."/>
            <person name="Liebner S."/>
        </authorList>
    </citation>
    <scope>NUCLEOTIDE SEQUENCE [LARGE SCALE GENOMIC DNA]</scope>
    <source>
        <strain evidence="2 3">EbB</strain>
    </source>
</reference>
<dbReference type="CDD" id="cd05266">
    <property type="entry name" value="SDR_a4"/>
    <property type="match status" value="1"/>
</dbReference>
<dbReference type="RefSeq" id="WP_192394685.1">
    <property type="nucleotide sequence ID" value="NZ_CAJHIU010000002.1"/>
</dbReference>
<comment type="caution">
    <text evidence="2">The sequence shown here is derived from an EMBL/GenBank/DDBJ whole genome shotgun (WGS) entry which is preliminary data.</text>
</comment>
<dbReference type="InterPro" id="IPR051783">
    <property type="entry name" value="NAD(P)-dependent_oxidoreduct"/>
</dbReference>
<name>A0ABR9DI71_9GAMM</name>
<evidence type="ECO:0000313" key="3">
    <source>
        <dbReference type="Proteomes" id="UP000641152"/>
    </source>
</evidence>
<dbReference type="Pfam" id="PF01370">
    <property type="entry name" value="Epimerase"/>
    <property type="match status" value="1"/>
</dbReference>
<dbReference type="PANTHER" id="PTHR48079:SF6">
    <property type="entry name" value="NAD(P)-BINDING DOMAIN-CONTAINING PROTEIN-RELATED"/>
    <property type="match status" value="1"/>
</dbReference>
<dbReference type="PANTHER" id="PTHR48079">
    <property type="entry name" value="PROTEIN YEEZ"/>
    <property type="match status" value="1"/>
</dbReference>
<accession>A0ABR9DI71</accession>
<dbReference type="InterPro" id="IPR036291">
    <property type="entry name" value="NAD(P)-bd_dom_sf"/>
</dbReference>
<dbReference type="Proteomes" id="UP000641152">
    <property type="component" value="Unassembled WGS sequence"/>
</dbReference>
<organism evidence="2 3">
    <name type="scientific">Methylomonas fluvii</name>
    <dbReference type="NCBI Taxonomy" id="1854564"/>
    <lineage>
        <taxon>Bacteria</taxon>
        <taxon>Pseudomonadati</taxon>
        <taxon>Pseudomonadota</taxon>
        <taxon>Gammaproteobacteria</taxon>
        <taxon>Methylococcales</taxon>
        <taxon>Methylococcaceae</taxon>
        <taxon>Methylomonas</taxon>
    </lineage>
</organism>
<evidence type="ECO:0000313" key="2">
    <source>
        <dbReference type="EMBL" id="MBD9361929.1"/>
    </source>
</evidence>
<gene>
    <name evidence="2" type="ORF">EBB_15655</name>
</gene>
<dbReference type="SUPFAM" id="SSF51735">
    <property type="entry name" value="NAD(P)-binding Rossmann-fold domains"/>
    <property type="match status" value="1"/>
</dbReference>
<proteinExistence type="predicted"/>